<dbReference type="InterPro" id="IPR022460">
    <property type="entry name" value="Flavoprotein_PP4765"/>
</dbReference>
<dbReference type="InterPro" id="IPR036188">
    <property type="entry name" value="FAD/NAD-bd_sf"/>
</dbReference>
<dbReference type="PANTHER" id="PTHR42887">
    <property type="entry name" value="OS12G0638800 PROTEIN"/>
    <property type="match status" value="1"/>
</dbReference>
<dbReference type="SUPFAM" id="SSF160996">
    <property type="entry name" value="HI0933 insert domain-like"/>
    <property type="match status" value="1"/>
</dbReference>
<dbReference type="Pfam" id="PF22780">
    <property type="entry name" value="HI0933_like_1st"/>
    <property type="match status" value="1"/>
</dbReference>
<gene>
    <name evidence="6" type="ORF">NCTC10293_02332</name>
</gene>
<feature type="domain" description="RsdA/BaiN/AoA(So)-like Rossmann fold-like" evidence="4">
    <location>
        <begin position="40"/>
        <end position="446"/>
    </location>
</feature>
<dbReference type="PANTHER" id="PTHR42887:SF1">
    <property type="entry name" value="BLR3961 PROTEIN"/>
    <property type="match status" value="1"/>
</dbReference>
<keyword evidence="2" id="KW-0285">Flavoprotein</keyword>
<dbReference type="InterPro" id="IPR055178">
    <property type="entry name" value="RsdA/BaiN/AoA(So)-like_dom"/>
</dbReference>
<dbReference type="AlphaFoldDB" id="A0A378R9R8"/>
<dbReference type="EMBL" id="UGQE01000004">
    <property type="protein sequence ID" value="STZ14735.1"/>
    <property type="molecule type" value="Genomic_DNA"/>
</dbReference>
<dbReference type="Proteomes" id="UP000255279">
    <property type="component" value="Unassembled WGS sequence"/>
</dbReference>
<dbReference type="SUPFAM" id="SSF51905">
    <property type="entry name" value="FAD/NAD(P)-binding domain"/>
    <property type="match status" value="1"/>
</dbReference>
<feature type="domain" description="RsdA/BaiN/AoA(So)-like insert" evidence="5">
    <location>
        <begin position="225"/>
        <end position="394"/>
    </location>
</feature>
<evidence type="ECO:0000256" key="2">
    <source>
        <dbReference type="ARBA" id="ARBA00022630"/>
    </source>
</evidence>
<protein>
    <submittedName>
        <fullName evidence="6">Glutamate synthase subunit beta</fullName>
    </submittedName>
</protein>
<dbReference type="InterPro" id="IPR057661">
    <property type="entry name" value="RsdA/BaiN/AoA(So)_Rossmann"/>
</dbReference>
<reference evidence="6 7" key="1">
    <citation type="submission" date="2018-06" db="EMBL/GenBank/DDBJ databases">
        <authorList>
            <consortium name="Pathogen Informatics"/>
            <person name="Doyle S."/>
        </authorList>
    </citation>
    <scope>NUCLEOTIDE SEQUENCE [LARGE SCALE GENOMIC DNA]</scope>
    <source>
        <strain evidence="6 7">NCTC10293</strain>
    </source>
</reference>
<organism evidence="6 7">
    <name type="scientific">Moraxella caviae</name>
    <dbReference type="NCBI Taxonomy" id="34060"/>
    <lineage>
        <taxon>Bacteria</taxon>
        <taxon>Pseudomonadati</taxon>
        <taxon>Pseudomonadota</taxon>
        <taxon>Gammaproteobacteria</taxon>
        <taxon>Moraxellales</taxon>
        <taxon>Moraxellaceae</taxon>
        <taxon>Moraxella</taxon>
    </lineage>
</organism>
<sequence length="458" mass="49469">MNLTAQKAMPAVMTSVRMNDGQNTPARASGDLQAGAHDKTVAIVGAGAAGLMAAEVLSAKGVRVFVYEQMPSAGRKILWAGKTGLNISHAEPSEQFVSRYAPSEPLAKMVADFGADAIRAWLDDLGVQTYIGSSGRIFPVEMKASKFLRAWLGRLHHQGVRFFYRHRVQKICGNTLEIVDETSACQTHTFSAIILACGGGSYARLGSDGAWQAWFADDELAPLFASNVGVCCAWSPFAAPIFGQALKRVQAKVCLENTHHKAQPTANTPQNTPETTAIGDIVVSHYGLESGVIYRLGRALRQTQQASQTGKSAFTLWLDLLPERSEREILAALKDKKRSLTTCLKKAGLDAVKITILRECVPKESWTNRSHIAHAIKNLPVPLTGFRPMDEAISTGGGVRFSAVNDALQLKSNPFVFCAGEMLDWDAPTGGYLLTACLAMGRKVGHNVAQFLTVEPKS</sequence>
<keyword evidence="3" id="KW-0274">FAD</keyword>
<dbReference type="Gene3D" id="1.10.8.260">
    <property type="entry name" value="HI0933 insert domain-like"/>
    <property type="match status" value="1"/>
</dbReference>
<dbReference type="InterPro" id="IPR023166">
    <property type="entry name" value="BaiN-like_dom_sf"/>
</dbReference>
<name>A0A378R9R8_9GAMM</name>
<dbReference type="Gene3D" id="2.40.30.10">
    <property type="entry name" value="Translation factors"/>
    <property type="match status" value="1"/>
</dbReference>
<dbReference type="RefSeq" id="WP_425452026.1">
    <property type="nucleotide sequence ID" value="NZ_UGQE01000004.1"/>
</dbReference>
<dbReference type="Pfam" id="PF03486">
    <property type="entry name" value="HI0933_like"/>
    <property type="match status" value="1"/>
</dbReference>
<dbReference type="InterPro" id="IPR004792">
    <property type="entry name" value="BaiN-like"/>
</dbReference>
<dbReference type="PRINTS" id="PR00420">
    <property type="entry name" value="RNGMNOXGNASE"/>
</dbReference>
<evidence type="ECO:0000313" key="7">
    <source>
        <dbReference type="Proteomes" id="UP000255279"/>
    </source>
</evidence>
<evidence type="ECO:0000256" key="1">
    <source>
        <dbReference type="ARBA" id="ARBA00001974"/>
    </source>
</evidence>
<comment type="cofactor">
    <cofactor evidence="1">
        <name>FAD</name>
        <dbReference type="ChEBI" id="CHEBI:57692"/>
    </cofactor>
</comment>
<accession>A0A378R9R8</accession>
<dbReference type="Gene3D" id="3.50.50.60">
    <property type="entry name" value="FAD/NAD(P)-binding domain"/>
    <property type="match status" value="1"/>
</dbReference>
<evidence type="ECO:0000259" key="5">
    <source>
        <dbReference type="Pfam" id="PF22780"/>
    </source>
</evidence>
<proteinExistence type="predicted"/>
<evidence type="ECO:0000256" key="3">
    <source>
        <dbReference type="ARBA" id="ARBA00022827"/>
    </source>
</evidence>
<dbReference type="NCBIfam" id="TIGR03862">
    <property type="entry name" value="flavo_PP4765"/>
    <property type="match status" value="1"/>
</dbReference>
<evidence type="ECO:0000259" key="4">
    <source>
        <dbReference type="Pfam" id="PF03486"/>
    </source>
</evidence>
<evidence type="ECO:0000313" key="6">
    <source>
        <dbReference type="EMBL" id="STZ14735.1"/>
    </source>
</evidence>
<dbReference type="NCBIfam" id="TIGR00275">
    <property type="entry name" value="aminoacetone oxidase family FAD-binding enzyme"/>
    <property type="match status" value="1"/>
</dbReference>